<name>A0A1H3ADY8_9BACI</name>
<evidence type="ECO:0000313" key="2">
    <source>
        <dbReference type="Proteomes" id="UP000198647"/>
    </source>
</evidence>
<comment type="caution">
    <text evidence="1">The sequence shown here is derived from an EMBL/GenBank/DDBJ whole genome shotgun (WGS) entry which is preliminary data.</text>
</comment>
<evidence type="ECO:0000313" key="1">
    <source>
        <dbReference type="EMBL" id="SDX27681.1"/>
    </source>
</evidence>
<dbReference type="Proteomes" id="UP000198647">
    <property type="component" value="Unassembled WGS sequence"/>
</dbReference>
<dbReference type="RefSeq" id="WP_093104725.1">
    <property type="nucleotide sequence ID" value="NZ_FNOS01000001.1"/>
</dbReference>
<sequence length="146" mass="15399">MKDYFTYSEEQEEKKLLLKKKGYVTYNLELVNESTMELIVNNAVITLDTNDPVEIHSSKTGEQTTLPTNEVDQDGNTIEVQVVKYTADGTIQAAFSQNALKCNLGIASTDGTAGLAGFGGLGIPGAIAGSVAGGRAGAQSAGFDYI</sequence>
<gene>
    <name evidence="1" type="ORF">SAMN04488081_0020</name>
</gene>
<reference evidence="1 2" key="1">
    <citation type="submission" date="2016-10" db="EMBL/GenBank/DDBJ databases">
        <authorList>
            <person name="Varghese N."/>
            <person name="Submissions S."/>
        </authorList>
    </citation>
    <scope>NUCLEOTIDE SEQUENCE [LARGE SCALE GENOMIC DNA]</scope>
    <source>
        <strain evidence="1 2">DSM 20748</strain>
    </source>
</reference>
<accession>A0A1H3ADY8</accession>
<keyword evidence="2" id="KW-1185">Reference proteome</keyword>
<proteinExistence type="predicted"/>
<protein>
    <submittedName>
        <fullName evidence="1">Uncharacterized protein</fullName>
    </submittedName>
</protein>
<dbReference type="EMBL" id="FNOS01000001">
    <property type="protein sequence ID" value="SDX27681.1"/>
    <property type="molecule type" value="Genomic_DNA"/>
</dbReference>
<organism evidence="1 2">
    <name type="scientific">Salimicrobium album</name>
    <dbReference type="NCBI Taxonomy" id="50717"/>
    <lineage>
        <taxon>Bacteria</taxon>
        <taxon>Bacillati</taxon>
        <taxon>Bacillota</taxon>
        <taxon>Bacilli</taxon>
        <taxon>Bacillales</taxon>
        <taxon>Bacillaceae</taxon>
        <taxon>Salimicrobium</taxon>
    </lineage>
</organism>